<evidence type="ECO:0000313" key="1">
    <source>
        <dbReference type="EnsemblPlants" id="AVESA.00010b.r2.4DG0759950.1.CDS.1"/>
    </source>
</evidence>
<name>A0ACD5X9B2_AVESA</name>
<keyword evidence="2" id="KW-1185">Reference proteome</keyword>
<organism evidence="1 2">
    <name type="scientific">Avena sativa</name>
    <name type="common">Oat</name>
    <dbReference type="NCBI Taxonomy" id="4498"/>
    <lineage>
        <taxon>Eukaryota</taxon>
        <taxon>Viridiplantae</taxon>
        <taxon>Streptophyta</taxon>
        <taxon>Embryophyta</taxon>
        <taxon>Tracheophyta</taxon>
        <taxon>Spermatophyta</taxon>
        <taxon>Magnoliopsida</taxon>
        <taxon>Liliopsida</taxon>
        <taxon>Poales</taxon>
        <taxon>Poaceae</taxon>
        <taxon>BOP clade</taxon>
        <taxon>Pooideae</taxon>
        <taxon>Poodae</taxon>
        <taxon>Poeae</taxon>
        <taxon>Poeae Chloroplast Group 1 (Aveneae type)</taxon>
        <taxon>Aveninae</taxon>
        <taxon>Avena</taxon>
    </lineage>
</organism>
<sequence length="259" mass="27713">MSTMSTEPMVLHRDIKASNMMLDSSFGARLGDFGLACTVAVDRNSATGLGGTWGYIAPAYAMSGRATRQTDIYALGVLILEVVTGERALINGAVDDDDVHITDRVWRLHRQQRLPECLDTAVLVSSSEGQLDMASDAERLLLLGLACSSPNPSERPTMPEVVQVIAKSAPPPTVPLMKPIFVWPPEGVASSGDNSTGTPMTSFSDLNISTASTREPRSHASLGKPTPVSERRAAAGYASLQLESNLSMAQQPVRRSNFL</sequence>
<evidence type="ECO:0000313" key="2">
    <source>
        <dbReference type="Proteomes" id="UP001732700"/>
    </source>
</evidence>
<dbReference type="Proteomes" id="UP001732700">
    <property type="component" value="Chromosome 4D"/>
</dbReference>
<proteinExistence type="predicted"/>
<reference evidence="1" key="1">
    <citation type="submission" date="2021-05" db="EMBL/GenBank/DDBJ databases">
        <authorList>
            <person name="Scholz U."/>
            <person name="Mascher M."/>
            <person name="Fiebig A."/>
        </authorList>
    </citation>
    <scope>NUCLEOTIDE SEQUENCE [LARGE SCALE GENOMIC DNA]</scope>
</reference>
<accession>A0ACD5X9B2</accession>
<protein>
    <submittedName>
        <fullName evidence="1">Uncharacterized protein</fullName>
    </submittedName>
</protein>
<reference evidence="1" key="2">
    <citation type="submission" date="2025-09" db="UniProtKB">
        <authorList>
            <consortium name="EnsemblPlants"/>
        </authorList>
    </citation>
    <scope>IDENTIFICATION</scope>
</reference>
<dbReference type="EnsemblPlants" id="AVESA.00010b.r2.4DG0759950.1">
    <property type="protein sequence ID" value="AVESA.00010b.r2.4DG0759950.1.CDS.1"/>
    <property type="gene ID" value="AVESA.00010b.r2.4DG0759950"/>
</dbReference>